<evidence type="ECO:0000256" key="2">
    <source>
        <dbReference type="PROSITE-ProRule" id="PRU00169"/>
    </source>
</evidence>
<feature type="modified residue" description="4-aspartylphosphate" evidence="2">
    <location>
        <position position="55"/>
    </location>
</feature>
<evidence type="ECO:0000256" key="1">
    <source>
        <dbReference type="ARBA" id="ARBA00022553"/>
    </source>
</evidence>
<dbReference type="SMART" id="SM00448">
    <property type="entry name" value="REC"/>
    <property type="match status" value="1"/>
</dbReference>
<dbReference type="PANTHER" id="PTHR45339:SF3">
    <property type="entry name" value="HISTIDINE KINASE"/>
    <property type="match status" value="1"/>
</dbReference>
<reference evidence="5" key="1">
    <citation type="journal article" date="2019" name="Int. J. Syst. Evol. Microbiol.">
        <title>The Global Catalogue of Microorganisms (GCM) 10K type strain sequencing project: providing services to taxonomists for standard genome sequencing and annotation.</title>
        <authorList>
            <consortium name="The Broad Institute Genomics Platform"/>
            <consortium name="The Broad Institute Genome Sequencing Center for Infectious Disease"/>
            <person name="Wu L."/>
            <person name="Ma J."/>
        </authorList>
    </citation>
    <scope>NUCLEOTIDE SEQUENCE [LARGE SCALE GENOMIC DNA]</scope>
    <source>
        <strain evidence="5">JCM 32105</strain>
    </source>
</reference>
<dbReference type="PROSITE" id="PS50110">
    <property type="entry name" value="RESPONSE_REGULATORY"/>
    <property type="match status" value="1"/>
</dbReference>
<dbReference type="CDD" id="cd17546">
    <property type="entry name" value="REC_hyHK_CKI1_RcsC-like"/>
    <property type="match status" value="1"/>
</dbReference>
<dbReference type="EMBL" id="BAABFA010000004">
    <property type="protein sequence ID" value="GAA4460763.1"/>
    <property type="molecule type" value="Genomic_DNA"/>
</dbReference>
<accession>A0ABP8N3P0</accession>
<evidence type="ECO:0000259" key="3">
    <source>
        <dbReference type="PROSITE" id="PS50110"/>
    </source>
</evidence>
<dbReference type="PANTHER" id="PTHR45339">
    <property type="entry name" value="HYBRID SIGNAL TRANSDUCTION HISTIDINE KINASE J"/>
    <property type="match status" value="1"/>
</dbReference>
<name>A0ABP8N3P0_9BACT</name>
<proteinExistence type="predicted"/>
<keyword evidence="1 2" id="KW-0597">Phosphoprotein</keyword>
<feature type="domain" description="Response regulatory" evidence="3">
    <location>
        <begin position="6"/>
        <end position="121"/>
    </location>
</feature>
<evidence type="ECO:0000313" key="5">
    <source>
        <dbReference type="Proteomes" id="UP001500067"/>
    </source>
</evidence>
<organism evidence="4 5">
    <name type="scientific">Nemorincola caseinilytica</name>
    <dbReference type="NCBI Taxonomy" id="2054315"/>
    <lineage>
        <taxon>Bacteria</taxon>
        <taxon>Pseudomonadati</taxon>
        <taxon>Bacteroidota</taxon>
        <taxon>Chitinophagia</taxon>
        <taxon>Chitinophagales</taxon>
        <taxon>Chitinophagaceae</taxon>
        <taxon>Nemorincola</taxon>
    </lineage>
</organism>
<keyword evidence="5" id="KW-1185">Reference proteome</keyword>
<evidence type="ECO:0000313" key="4">
    <source>
        <dbReference type="EMBL" id="GAA4460763.1"/>
    </source>
</evidence>
<gene>
    <name evidence="4" type="ORF">GCM10023093_04030</name>
</gene>
<dbReference type="Gene3D" id="3.40.50.2300">
    <property type="match status" value="1"/>
</dbReference>
<comment type="caution">
    <text evidence="4">The sequence shown here is derived from an EMBL/GenBank/DDBJ whole genome shotgun (WGS) entry which is preliminary data.</text>
</comment>
<dbReference type="InterPro" id="IPR011006">
    <property type="entry name" value="CheY-like_superfamily"/>
</dbReference>
<sequence>MLEGQKILVAEDNPLNQKIAVFLLTKHGADITTVANGAEAIRLVEATRFDLVLMDIQMPEMDGYEATQYIRHTLKSNVPILALSASNYEDEIAKCLSIGMNGCISKPIDADKLFDAIRRITKEFNITA</sequence>
<dbReference type="SUPFAM" id="SSF52172">
    <property type="entry name" value="CheY-like"/>
    <property type="match status" value="1"/>
</dbReference>
<dbReference type="Pfam" id="PF00072">
    <property type="entry name" value="Response_reg"/>
    <property type="match status" value="1"/>
</dbReference>
<dbReference type="Proteomes" id="UP001500067">
    <property type="component" value="Unassembled WGS sequence"/>
</dbReference>
<protein>
    <recommendedName>
        <fullName evidence="3">Response regulatory domain-containing protein</fullName>
    </recommendedName>
</protein>
<dbReference type="InterPro" id="IPR001789">
    <property type="entry name" value="Sig_transdc_resp-reg_receiver"/>
</dbReference>